<gene>
    <name evidence="2" type="ORF">AVDCRST_MAG91-2009</name>
</gene>
<protein>
    <submittedName>
        <fullName evidence="2">Oxidoreductase</fullName>
    </submittedName>
</protein>
<feature type="non-terminal residue" evidence="2">
    <location>
        <position position="318"/>
    </location>
</feature>
<accession>A0A6J4TB76</accession>
<proteinExistence type="predicted"/>
<feature type="compositionally biased region" description="Basic residues" evidence="1">
    <location>
        <begin position="98"/>
        <end position="107"/>
    </location>
</feature>
<feature type="compositionally biased region" description="Basic and acidic residues" evidence="1">
    <location>
        <begin position="213"/>
        <end position="243"/>
    </location>
</feature>
<feature type="compositionally biased region" description="Basic and acidic residues" evidence="1">
    <location>
        <begin position="188"/>
        <end position="200"/>
    </location>
</feature>
<evidence type="ECO:0000256" key="1">
    <source>
        <dbReference type="SAM" id="MobiDB-lite"/>
    </source>
</evidence>
<name>A0A6J4TB76_9SPHN</name>
<reference evidence="2" key="1">
    <citation type="submission" date="2020-02" db="EMBL/GenBank/DDBJ databases">
        <authorList>
            <person name="Meier V. D."/>
        </authorList>
    </citation>
    <scope>NUCLEOTIDE SEQUENCE</scope>
    <source>
        <strain evidence="2">AVDCRST_MAG91</strain>
    </source>
</reference>
<sequence length="318" mass="34255">GGLRGRGGKKERAGLRPSGGIEAGRRRLPAGRVRPKLCVEARDRACLRGPGGADQVAASGLRLYRHSAVLPPPACEERRRSGKALLRRKADGHVPPRGARHAGRVRGGRASAVRGLLPPVATALPQGQGADRGRGDRGDPARALGVRPPAGPGRPRRLAELADRPEGGAGRLFRGSRVPRARPARLPRRPDRAGPRRHGEPAGIVPGPRFGLRRLDARGRRDGIGVLELRRPRAHGRDGDHRIGGPPPLPGVRGRAPRHRDEGRRRSRRDRQSRPDPTAPCREDDAAPLRYGRSPVDGDERGADGVGGRRDIRRATHL</sequence>
<organism evidence="2">
    <name type="scientific">uncultured Sphingomonadaceae bacterium</name>
    <dbReference type="NCBI Taxonomy" id="169976"/>
    <lineage>
        <taxon>Bacteria</taxon>
        <taxon>Pseudomonadati</taxon>
        <taxon>Pseudomonadota</taxon>
        <taxon>Alphaproteobacteria</taxon>
        <taxon>Sphingomonadales</taxon>
        <taxon>Sphingomonadaceae</taxon>
        <taxon>environmental samples</taxon>
    </lineage>
</organism>
<dbReference type="EMBL" id="CADCVX010000370">
    <property type="protein sequence ID" value="CAA9517807.1"/>
    <property type="molecule type" value="Genomic_DNA"/>
</dbReference>
<feature type="compositionally biased region" description="Basic and acidic residues" evidence="1">
    <location>
        <begin position="296"/>
        <end position="318"/>
    </location>
</feature>
<feature type="compositionally biased region" description="Basic residues" evidence="1">
    <location>
        <begin position="177"/>
        <end position="187"/>
    </location>
</feature>
<feature type="region of interest" description="Disordered" evidence="1">
    <location>
        <begin position="1"/>
        <end position="28"/>
    </location>
</feature>
<feature type="compositionally biased region" description="Basic and acidic residues" evidence="1">
    <location>
        <begin position="259"/>
        <end position="274"/>
    </location>
</feature>
<feature type="non-terminal residue" evidence="2">
    <location>
        <position position="1"/>
    </location>
</feature>
<feature type="compositionally biased region" description="Basic and acidic residues" evidence="1">
    <location>
        <begin position="131"/>
        <end position="140"/>
    </location>
</feature>
<feature type="compositionally biased region" description="Basic and acidic residues" evidence="1">
    <location>
        <begin position="157"/>
        <end position="166"/>
    </location>
</feature>
<dbReference type="AlphaFoldDB" id="A0A6J4TB76"/>
<feature type="region of interest" description="Disordered" evidence="1">
    <location>
        <begin position="73"/>
        <end position="318"/>
    </location>
</feature>
<evidence type="ECO:0000313" key="2">
    <source>
        <dbReference type="EMBL" id="CAA9517807.1"/>
    </source>
</evidence>